<name>A0A5A9XNT6_9BACT</name>
<feature type="domain" description="KfrA N-terminal DNA-binding" evidence="2">
    <location>
        <begin position="8"/>
        <end position="115"/>
    </location>
</feature>
<keyword evidence="1" id="KW-0175">Coiled coil</keyword>
<evidence type="ECO:0000256" key="1">
    <source>
        <dbReference type="SAM" id="Coils"/>
    </source>
</evidence>
<proteinExistence type="predicted"/>
<organism evidence="3 4">
    <name type="scientific">Oryzomonas rubra</name>
    <dbReference type="NCBI Taxonomy" id="2509454"/>
    <lineage>
        <taxon>Bacteria</taxon>
        <taxon>Pseudomonadati</taxon>
        <taxon>Thermodesulfobacteriota</taxon>
        <taxon>Desulfuromonadia</taxon>
        <taxon>Geobacterales</taxon>
        <taxon>Geobacteraceae</taxon>
        <taxon>Oryzomonas</taxon>
    </lineage>
</organism>
<keyword evidence="4" id="KW-1185">Reference proteome</keyword>
<dbReference type="RefSeq" id="WP_149306410.1">
    <property type="nucleotide sequence ID" value="NZ_SRSD01000002.1"/>
</dbReference>
<sequence length="301" mass="32400">MEESDYYDVIAAAAEKLLADGNRVSVRNVRDVLGGGNPNKITPLLAAWKAGKPPAKAPEISLDPRIPKILAEQIQEAVTAATMEANTALADCQADLALSVADGAAATTALEKLQSEFVEATAMIQRQTGQIMELKIERDKVNYEAAERINIAEQAAADEIKTAKDIAEGAINTVKAELAAESKARETAQLALAKAEIQLQSLPQLAKEIADLKMMLDKERLAKIAAEQAAAVNEASKAALAQNVIELNKLLAKSEKKAEKLEDQVEAMHVQIQKFLEEKLKKTVVIKPLVKASTSDQSRIS</sequence>
<evidence type="ECO:0000313" key="3">
    <source>
        <dbReference type="EMBL" id="KAA0894253.1"/>
    </source>
</evidence>
<comment type="caution">
    <text evidence="3">The sequence shown here is derived from an EMBL/GenBank/DDBJ whole genome shotgun (WGS) entry which is preliminary data.</text>
</comment>
<evidence type="ECO:0000313" key="4">
    <source>
        <dbReference type="Proteomes" id="UP000324298"/>
    </source>
</evidence>
<dbReference type="Proteomes" id="UP000324298">
    <property type="component" value="Unassembled WGS sequence"/>
</dbReference>
<dbReference type="OrthoDB" id="583532at2"/>
<evidence type="ECO:0000259" key="2">
    <source>
        <dbReference type="Pfam" id="PF11740"/>
    </source>
</evidence>
<protein>
    <submittedName>
        <fullName evidence="3">DNA-binding protein</fullName>
    </submittedName>
</protein>
<dbReference type="AlphaFoldDB" id="A0A5A9XNT6"/>
<reference evidence="3 4" key="1">
    <citation type="submission" date="2019-04" db="EMBL/GenBank/DDBJ databases">
        <title>Geobacter ruber sp. nov., ferric-reducing bacteria isolated from paddy soil.</title>
        <authorList>
            <person name="Xu Z."/>
            <person name="Masuda Y."/>
            <person name="Itoh H."/>
            <person name="Senoo K."/>
        </authorList>
    </citation>
    <scope>NUCLEOTIDE SEQUENCE [LARGE SCALE GENOMIC DNA]</scope>
    <source>
        <strain evidence="3 4">Red88</strain>
    </source>
</reference>
<accession>A0A5A9XNT6</accession>
<dbReference type="GO" id="GO:0003677">
    <property type="term" value="F:DNA binding"/>
    <property type="evidence" value="ECO:0007669"/>
    <property type="project" value="UniProtKB-KW"/>
</dbReference>
<dbReference type="InterPro" id="IPR021104">
    <property type="entry name" value="KfrA_DNA-bd_N"/>
</dbReference>
<feature type="coiled-coil region" evidence="1">
    <location>
        <begin position="237"/>
        <end position="278"/>
    </location>
</feature>
<dbReference type="EMBL" id="SRSD01000002">
    <property type="protein sequence ID" value="KAA0894253.1"/>
    <property type="molecule type" value="Genomic_DNA"/>
</dbReference>
<keyword evidence="3" id="KW-0238">DNA-binding</keyword>
<gene>
    <name evidence="3" type="ORF">ET418_04680</name>
</gene>
<dbReference type="Pfam" id="PF11740">
    <property type="entry name" value="KfrA_N"/>
    <property type="match status" value="1"/>
</dbReference>